<feature type="region of interest" description="Disordered" evidence="1">
    <location>
        <begin position="1"/>
        <end position="46"/>
    </location>
</feature>
<dbReference type="AlphaFoldDB" id="A0A7V8J3F9"/>
<organism evidence="2 3">
    <name type="scientific">Pseudomonas putida</name>
    <name type="common">Arthrobacter siderocapsulatus</name>
    <dbReference type="NCBI Taxonomy" id="303"/>
    <lineage>
        <taxon>Bacteria</taxon>
        <taxon>Pseudomonadati</taxon>
        <taxon>Pseudomonadota</taxon>
        <taxon>Gammaproteobacteria</taxon>
        <taxon>Pseudomonadales</taxon>
        <taxon>Pseudomonadaceae</taxon>
        <taxon>Pseudomonas</taxon>
    </lineage>
</organism>
<feature type="compositionally biased region" description="Basic and acidic residues" evidence="1">
    <location>
        <begin position="13"/>
        <end position="46"/>
    </location>
</feature>
<evidence type="ECO:0000313" key="3">
    <source>
        <dbReference type="Proteomes" id="UP000442695"/>
    </source>
</evidence>
<proteinExistence type="predicted"/>
<reference evidence="2 3" key="1">
    <citation type="submission" date="2019-12" db="EMBL/GenBank/DDBJ databases">
        <authorList>
            <person name="Woiski C."/>
        </authorList>
    </citation>
    <scope>NUCLEOTIDE SEQUENCE [LARGE SCALE GENOMIC DNA]</scope>
    <source>
        <strain evidence="2 3">BOE100</strain>
    </source>
</reference>
<evidence type="ECO:0000256" key="1">
    <source>
        <dbReference type="SAM" id="MobiDB-lite"/>
    </source>
</evidence>
<sequence length="75" mass="8649">MSHCPTPARRKKAEKERKKSKEEARGAKPHRQEREKEKAEKATLDRDWRIAQDGVEKAGNQVGVPLPVRYKRNTG</sequence>
<dbReference type="RefSeq" id="WP_156859310.1">
    <property type="nucleotide sequence ID" value="NZ_WOWR01000025.1"/>
</dbReference>
<gene>
    <name evidence="2" type="ORF">GN299_18230</name>
</gene>
<dbReference type="EMBL" id="WOWR01000025">
    <property type="protein sequence ID" value="KAF0253457.1"/>
    <property type="molecule type" value="Genomic_DNA"/>
</dbReference>
<evidence type="ECO:0000313" key="2">
    <source>
        <dbReference type="EMBL" id="KAF0253457.1"/>
    </source>
</evidence>
<accession>A0A7V8J3F9</accession>
<name>A0A7V8J3F9_PSEPU</name>
<comment type="caution">
    <text evidence="2">The sequence shown here is derived from an EMBL/GenBank/DDBJ whole genome shotgun (WGS) entry which is preliminary data.</text>
</comment>
<protein>
    <submittedName>
        <fullName evidence="2">Uncharacterized protein</fullName>
    </submittedName>
</protein>
<dbReference type="Proteomes" id="UP000442695">
    <property type="component" value="Unassembled WGS sequence"/>
</dbReference>